<sequence>MSRSMFSVEAHALRADLAVLMKLVAGEAPPADKARGGYEVAVAAFTARALRLQQAFAAARLRALLTDMELEAHDDAASLRGDIDALQREIDAKDALLVTHRARVLRWRAECDDVRATAESLSEVTMLEAPIERDGGEAASQPEQKDTAMDRDDCGASAEDDEDEDIDEFD</sequence>
<feature type="compositionally biased region" description="Basic and acidic residues" evidence="1">
    <location>
        <begin position="143"/>
        <end position="154"/>
    </location>
</feature>
<accession>A0A0M0JPT4</accession>
<evidence type="ECO:0000313" key="3">
    <source>
        <dbReference type="Proteomes" id="UP000037460"/>
    </source>
</evidence>
<reference evidence="3" key="1">
    <citation type="journal article" date="2015" name="PLoS Genet.">
        <title>Genome Sequence and Transcriptome Analyses of Chrysochromulina tobin: Metabolic Tools for Enhanced Algal Fitness in the Prominent Order Prymnesiales (Haptophyceae).</title>
        <authorList>
            <person name="Hovde B.T."/>
            <person name="Deodato C.R."/>
            <person name="Hunsperger H.M."/>
            <person name="Ryken S.A."/>
            <person name="Yost W."/>
            <person name="Jha R.K."/>
            <person name="Patterson J."/>
            <person name="Monnat R.J. Jr."/>
            <person name="Barlow S.B."/>
            <person name="Starkenburg S.R."/>
            <person name="Cattolico R.A."/>
        </authorList>
    </citation>
    <scope>NUCLEOTIDE SEQUENCE</scope>
    <source>
        <strain evidence="3">CCMP291</strain>
    </source>
</reference>
<evidence type="ECO:0008006" key="4">
    <source>
        <dbReference type="Google" id="ProtNLM"/>
    </source>
</evidence>
<gene>
    <name evidence="2" type="ORF">Ctob_013896</name>
</gene>
<organism evidence="2 3">
    <name type="scientific">Chrysochromulina tobinii</name>
    <dbReference type="NCBI Taxonomy" id="1460289"/>
    <lineage>
        <taxon>Eukaryota</taxon>
        <taxon>Haptista</taxon>
        <taxon>Haptophyta</taxon>
        <taxon>Prymnesiophyceae</taxon>
        <taxon>Prymnesiales</taxon>
        <taxon>Chrysochromulinaceae</taxon>
        <taxon>Chrysochromulina</taxon>
    </lineage>
</organism>
<feature type="compositionally biased region" description="Acidic residues" evidence="1">
    <location>
        <begin position="158"/>
        <end position="170"/>
    </location>
</feature>
<evidence type="ECO:0000256" key="1">
    <source>
        <dbReference type="SAM" id="MobiDB-lite"/>
    </source>
</evidence>
<proteinExistence type="predicted"/>
<dbReference type="Proteomes" id="UP000037460">
    <property type="component" value="Unassembled WGS sequence"/>
</dbReference>
<name>A0A0M0JPT4_9EUKA</name>
<feature type="region of interest" description="Disordered" evidence="1">
    <location>
        <begin position="125"/>
        <end position="170"/>
    </location>
</feature>
<keyword evidence="3" id="KW-1185">Reference proteome</keyword>
<evidence type="ECO:0000313" key="2">
    <source>
        <dbReference type="EMBL" id="KOO28594.1"/>
    </source>
</evidence>
<dbReference type="AlphaFoldDB" id="A0A0M0JPT4"/>
<dbReference type="EMBL" id="JWZX01002545">
    <property type="protein sequence ID" value="KOO28594.1"/>
    <property type="molecule type" value="Genomic_DNA"/>
</dbReference>
<protein>
    <recommendedName>
        <fullName evidence="4">Mediator of RNA polymerase II transcription subunit 4</fullName>
    </recommendedName>
</protein>
<comment type="caution">
    <text evidence="2">The sequence shown here is derived from an EMBL/GenBank/DDBJ whole genome shotgun (WGS) entry which is preliminary data.</text>
</comment>